<reference evidence="1" key="1">
    <citation type="submission" date="2023-03" db="EMBL/GenBank/DDBJ databases">
        <title>Complete genome of Cladonia borealis.</title>
        <authorList>
            <person name="Park H."/>
        </authorList>
    </citation>
    <scope>NUCLEOTIDE SEQUENCE</scope>
    <source>
        <strain evidence="1">ANT050790</strain>
    </source>
</reference>
<dbReference type="EMBL" id="JAFEKC020000003">
    <property type="protein sequence ID" value="KAK0515785.1"/>
    <property type="molecule type" value="Genomic_DNA"/>
</dbReference>
<sequence>MSSHLNLFKTDTDDVEASTVLKILYRPEMPFIKLHHTATSNIKRQFSLAVAFVFIELATQTLQTLSQVASRIVISGLPIPSIHMLSIARVAVDLQNTDLYGAQIPILSISSRVA</sequence>
<organism evidence="1 2">
    <name type="scientific">Cladonia borealis</name>
    <dbReference type="NCBI Taxonomy" id="184061"/>
    <lineage>
        <taxon>Eukaryota</taxon>
        <taxon>Fungi</taxon>
        <taxon>Dikarya</taxon>
        <taxon>Ascomycota</taxon>
        <taxon>Pezizomycotina</taxon>
        <taxon>Lecanoromycetes</taxon>
        <taxon>OSLEUM clade</taxon>
        <taxon>Lecanoromycetidae</taxon>
        <taxon>Lecanorales</taxon>
        <taxon>Lecanorineae</taxon>
        <taxon>Cladoniaceae</taxon>
        <taxon>Cladonia</taxon>
    </lineage>
</organism>
<keyword evidence="2" id="KW-1185">Reference proteome</keyword>
<accession>A0AA39R6L4</accession>
<name>A0AA39R6L4_9LECA</name>
<gene>
    <name evidence="1" type="ORF">JMJ35_001819</name>
</gene>
<dbReference type="Proteomes" id="UP001166286">
    <property type="component" value="Unassembled WGS sequence"/>
</dbReference>
<protein>
    <submittedName>
        <fullName evidence="1">Uncharacterized protein</fullName>
    </submittedName>
</protein>
<comment type="caution">
    <text evidence="1">The sequence shown here is derived from an EMBL/GenBank/DDBJ whole genome shotgun (WGS) entry which is preliminary data.</text>
</comment>
<evidence type="ECO:0000313" key="1">
    <source>
        <dbReference type="EMBL" id="KAK0515785.1"/>
    </source>
</evidence>
<evidence type="ECO:0000313" key="2">
    <source>
        <dbReference type="Proteomes" id="UP001166286"/>
    </source>
</evidence>
<proteinExistence type="predicted"/>
<dbReference type="AlphaFoldDB" id="A0AA39R6L4"/>